<dbReference type="AlphaFoldDB" id="A0A4Y7TMK3"/>
<gene>
    <name evidence="2" type="ORF">FA13DRAFT_1728220</name>
</gene>
<dbReference type="Pfam" id="PF00106">
    <property type="entry name" value="adh_short"/>
    <property type="match status" value="1"/>
</dbReference>
<dbReference type="OrthoDB" id="5296at2759"/>
<dbReference type="Proteomes" id="UP000298030">
    <property type="component" value="Unassembled WGS sequence"/>
</dbReference>
<dbReference type="GO" id="GO:0016491">
    <property type="term" value="F:oxidoreductase activity"/>
    <property type="evidence" value="ECO:0007669"/>
    <property type="project" value="TreeGrafter"/>
</dbReference>
<dbReference type="PRINTS" id="PR00081">
    <property type="entry name" value="GDHRDH"/>
</dbReference>
<dbReference type="EMBL" id="QPFP01000007">
    <property type="protein sequence ID" value="TEB35406.1"/>
    <property type="molecule type" value="Genomic_DNA"/>
</dbReference>
<keyword evidence="3" id="KW-1185">Reference proteome</keyword>
<sequence>MSARGGGGGPFPPSIPLLILRIGRRVFSMSGPFILVSPGATRGLGLALTRQYLRSTSLPVYTTHRLESEAHARIKDHIMEPLKDVDPSRLHLLKIDLRSEDSISGASKALQESLAKHGDEKKAYIRTAFIAGGILFPEKSPADLDWDHIKETFQTNVISHLLMIKHFSPFLPARKQYKGEPAKWVHVGARVGSVADNHRGGWYSYRASKAALNQVVKTFDIHLKLHTNNAICVGVHPGTVKTDLSKGYWGSEERSESFTPDDAAGNLVKLVEGLEDHQRGRVWDWAGEEVPP</sequence>
<dbReference type="PANTHER" id="PTHR43544">
    <property type="entry name" value="SHORT-CHAIN DEHYDROGENASE/REDUCTASE"/>
    <property type="match status" value="1"/>
</dbReference>
<dbReference type="PANTHER" id="PTHR43544:SF12">
    <property type="entry name" value="NAD(P)-BINDING ROSSMANN-FOLD SUPERFAMILY PROTEIN"/>
    <property type="match status" value="1"/>
</dbReference>
<dbReference type="InterPro" id="IPR036291">
    <property type="entry name" value="NAD(P)-bd_dom_sf"/>
</dbReference>
<name>A0A4Y7TMK3_COPMI</name>
<comment type="caution">
    <text evidence="2">The sequence shown here is derived from an EMBL/GenBank/DDBJ whole genome shotgun (WGS) entry which is preliminary data.</text>
</comment>
<protein>
    <submittedName>
        <fullName evidence="2">C factor cell-cell signaling protein</fullName>
    </submittedName>
</protein>
<comment type="similarity">
    <text evidence="1">Belongs to the short-chain dehydrogenases/reductases (SDR) family.</text>
</comment>
<proteinExistence type="inferred from homology"/>
<dbReference type="Gene3D" id="3.40.50.720">
    <property type="entry name" value="NAD(P)-binding Rossmann-like Domain"/>
    <property type="match status" value="1"/>
</dbReference>
<dbReference type="InterPro" id="IPR002347">
    <property type="entry name" value="SDR_fam"/>
</dbReference>
<reference evidence="2 3" key="1">
    <citation type="journal article" date="2019" name="Nat. Ecol. Evol.">
        <title>Megaphylogeny resolves global patterns of mushroom evolution.</title>
        <authorList>
            <person name="Varga T."/>
            <person name="Krizsan K."/>
            <person name="Foldi C."/>
            <person name="Dima B."/>
            <person name="Sanchez-Garcia M."/>
            <person name="Sanchez-Ramirez S."/>
            <person name="Szollosi G.J."/>
            <person name="Szarkandi J.G."/>
            <person name="Papp V."/>
            <person name="Albert L."/>
            <person name="Andreopoulos W."/>
            <person name="Angelini C."/>
            <person name="Antonin V."/>
            <person name="Barry K.W."/>
            <person name="Bougher N.L."/>
            <person name="Buchanan P."/>
            <person name="Buyck B."/>
            <person name="Bense V."/>
            <person name="Catcheside P."/>
            <person name="Chovatia M."/>
            <person name="Cooper J."/>
            <person name="Damon W."/>
            <person name="Desjardin D."/>
            <person name="Finy P."/>
            <person name="Geml J."/>
            <person name="Haridas S."/>
            <person name="Hughes K."/>
            <person name="Justo A."/>
            <person name="Karasinski D."/>
            <person name="Kautmanova I."/>
            <person name="Kiss B."/>
            <person name="Kocsube S."/>
            <person name="Kotiranta H."/>
            <person name="LaButti K.M."/>
            <person name="Lechner B.E."/>
            <person name="Liimatainen K."/>
            <person name="Lipzen A."/>
            <person name="Lukacs Z."/>
            <person name="Mihaltcheva S."/>
            <person name="Morgado L.N."/>
            <person name="Niskanen T."/>
            <person name="Noordeloos M.E."/>
            <person name="Ohm R.A."/>
            <person name="Ortiz-Santana B."/>
            <person name="Ovrebo C."/>
            <person name="Racz N."/>
            <person name="Riley R."/>
            <person name="Savchenko A."/>
            <person name="Shiryaev A."/>
            <person name="Soop K."/>
            <person name="Spirin V."/>
            <person name="Szebenyi C."/>
            <person name="Tomsovsky M."/>
            <person name="Tulloss R.E."/>
            <person name="Uehling J."/>
            <person name="Grigoriev I.V."/>
            <person name="Vagvolgyi C."/>
            <person name="Papp T."/>
            <person name="Martin F.M."/>
            <person name="Miettinen O."/>
            <person name="Hibbett D.S."/>
            <person name="Nagy L.G."/>
        </authorList>
    </citation>
    <scope>NUCLEOTIDE SEQUENCE [LARGE SCALE GENOMIC DNA]</scope>
    <source>
        <strain evidence="2 3">FP101781</strain>
    </source>
</reference>
<evidence type="ECO:0000313" key="2">
    <source>
        <dbReference type="EMBL" id="TEB35406.1"/>
    </source>
</evidence>
<dbReference type="SUPFAM" id="SSF51735">
    <property type="entry name" value="NAD(P)-binding Rossmann-fold domains"/>
    <property type="match status" value="1"/>
</dbReference>
<evidence type="ECO:0000256" key="1">
    <source>
        <dbReference type="ARBA" id="ARBA00006484"/>
    </source>
</evidence>
<organism evidence="2 3">
    <name type="scientific">Coprinellus micaceus</name>
    <name type="common">Glistening ink-cap mushroom</name>
    <name type="synonym">Coprinus micaceus</name>
    <dbReference type="NCBI Taxonomy" id="71717"/>
    <lineage>
        <taxon>Eukaryota</taxon>
        <taxon>Fungi</taxon>
        <taxon>Dikarya</taxon>
        <taxon>Basidiomycota</taxon>
        <taxon>Agaricomycotina</taxon>
        <taxon>Agaricomycetes</taxon>
        <taxon>Agaricomycetidae</taxon>
        <taxon>Agaricales</taxon>
        <taxon>Agaricineae</taxon>
        <taxon>Psathyrellaceae</taxon>
        <taxon>Coprinellus</taxon>
    </lineage>
</organism>
<dbReference type="InterPro" id="IPR051468">
    <property type="entry name" value="Fungal_SecMetab_SDRs"/>
</dbReference>
<accession>A0A4Y7TMK3</accession>
<evidence type="ECO:0000313" key="3">
    <source>
        <dbReference type="Proteomes" id="UP000298030"/>
    </source>
</evidence>
<dbReference type="GO" id="GO:0005737">
    <property type="term" value="C:cytoplasm"/>
    <property type="evidence" value="ECO:0007669"/>
    <property type="project" value="TreeGrafter"/>
</dbReference>